<accession>A0ABQ5WDF4</accession>
<evidence type="ECO:0000259" key="1">
    <source>
        <dbReference type="Pfam" id="PF13460"/>
    </source>
</evidence>
<evidence type="ECO:0000313" key="2">
    <source>
        <dbReference type="EMBL" id="GLQ57616.1"/>
    </source>
</evidence>
<protein>
    <submittedName>
        <fullName evidence="2">NAD(P)-dependent oxidoreductase</fullName>
    </submittedName>
</protein>
<dbReference type="InterPro" id="IPR052718">
    <property type="entry name" value="NmrA-type_oxidoreductase"/>
</dbReference>
<dbReference type="Proteomes" id="UP001156691">
    <property type="component" value="Unassembled WGS sequence"/>
</dbReference>
<dbReference type="Gene3D" id="3.40.50.720">
    <property type="entry name" value="NAD(P)-binding Rossmann-like Domain"/>
    <property type="match status" value="1"/>
</dbReference>
<feature type="domain" description="NAD(P)-binding" evidence="1">
    <location>
        <begin position="13"/>
        <end position="189"/>
    </location>
</feature>
<evidence type="ECO:0000313" key="3">
    <source>
        <dbReference type="Proteomes" id="UP001156691"/>
    </source>
</evidence>
<comment type="caution">
    <text evidence="2">The sequence shown here is derived from an EMBL/GenBank/DDBJ whole genome shotgun (WGS) entry which is preliminary data.</text>
</comment>
<keyword evidence="3" id="KW-1185">Reference proteome</keyword>
<dbReference type="InterPro" id="IPR036291">
    <property type="entry name" value="NAD(P)-bd_dom_sf"/>
</dbReference>
<sequence>MTDFRNAKLLVTGASGQLGRLAIEELLARGATRIVAGTRYPDNLADLAARGVEIRRLDFADSSTLAGGFAGIERALIISTDAIGARAEQQVAAIDAAEAAGVRHIVYTSAPAASPNPGSAVRNDHFATELRLYRGNTDWTILRNNIYAEIILMGAASALQSGQLFDATSGKGRSYVTRADAARAAAGALLTSTGKLVLDVTGPAPVTQEEIAGLLSRVSGKPVTRIGLAPADLRAGMIAAGLPDAMADVMVSFDVDAAQGCHAVVTDAVAHLSGREPQTIDSFLDANRAALAG</sequence>
<dbReference type="Pfam" id="PF13460">
    <property type="entry name" value="NAD_binding_10"/>
    <property type="match status" value="1"/>
</dbReference>
<gene>
    <name evidence="2" type="ORF">GCM10010862_48750</name>
</gene>
<dbReference type="PANTHER" id="PTHR47129">
    <property type="entry name" value="QUINONE OXIDOREDUCTASE 2"/>
    <property type="match status" value="1"/>
</dbReference>
<name>A0ABQ5WDF4_9HYPH</name>
<dbReference type="RefSeq" id="WP_284342996.1">
    <property type="nucleotide sequence ID" value="NZ_BSNS01000024.1"/>
</dbReference>
<dbReference type="EMBL" id="BSNS01000024">
    <property type="protein sequence ID" value="GLQ57616.1"/>
    <property type="molecule type" value="Genomic_DNA"/>
</dbReference>
<dbReference type="InterPro" id="IPR016040">
    <property type="entry name" value="NAD(P)-bd_dom"/>
</dbReference>
<reference evidence="3" key="1">
    <citation type="journal article" date="2019" name="Int. J. Syst. Evol. Microbiol.">
        <title>The Global Catalogue of Microorganisms (GCM) 10K type strain sequencing project: providing services to taxonomists for standard genome sequencing and annotation.</title>
        <authorList>
            <consortium name="The Broad Institute Genomics Platform"/>
            <consortium name="The Broad Institute Genome Sequencing Center for Infectious Disease"/>
            <person name="Wu L."/>
            <person name="Ma J."/>
        </authorList>
    </citation>
    <scope>NUCLEOTIDE SEQUENCE [LARGE SCALE GENOMIC DNA]</scope>
    <source>
        <strain evidence="3">NBRC 112416</strain>
    </source>
</reference>
<dbReference type="Gene3D" id="3.90.25.10">
    <property type="entry name" value="UDP-galactose 4-epimerase, domain 1"/>
    <property type="match status" value="1"/>
</dbReference>
<dbReference type="SUPFAM" id="SSF51735">
    <property type="entry name" value="NAD(P)-binding Rossmann-fold domains"/>
    <property type="match status" value="1"/>
</dbReference>
<dbReference type="PANTHER" id="PTHR47129:SF1">
    <property type="entry name" value="NMRA-LIKE DOMAIN-CONTAINING PROTEIN"/>
    <property type="match status" value="1"/>
</dbReference>
<proteinExistence type="predicted"/>
<organism evidence="2 3">
    <name type="scientific">Devosia nitrariae</name>
    <dbReference type="NCBI Taxonomy" id="2071872"/>
    <lineage>
        <taxon>Bacteria</taxon>
        <taxon>Pseudomonadati</taxon>
        <taxon>Pseudomonadota</taxon>
        <taxon>Alphaproteobacteria</taxon>
        <taxon>Hyphomicrobiales</taxon>
        <taxon>Devosiaceae</taxon>
        <taxon>Devosia</taxon>
    </lineage>
</organism>